<evidence type="ECO:0000313" key="2">
    <source>
        <dbReference type="EMBL" id="VVN81439.1"/>
    </source>
</evidence>
<accession>A0A5E7AS66</accession>
<sequence length="57" mass="6361">MAVGAPENEVFAAVDAALARGERPTVEHVRLEFERGSPARVGELLDQWWTRLAERLS</sequence>
<proteinExistence type="predicted"/>
<dbReference type="EMBL" id="CABVHP010000002">
    <property type="protein sequence ID" value="VVN81439.1"/>
    <property type="molecule type" value="Genomic_DNA"/>
</dbReference>
<dbReference type="Pfam" id="PF11740">
    <property type="entry name" value="KfrA_N"/>
    <property type="match status" value="1"/>
</dbReference>
<reference evidence="2 3" key="1">
    <citation type="submission" date="2019-09" db="EMBL/GenBank/DDBJ databases">
        <authorList>
            <person name="Chandra G."/>
            <person name="Truman W A."/>
        </authorList>
    </citation>
    <scope>NUCLEOTIDE SEQUENCE [LARGE SCALE GENOMIC DNA]</scope>
    <source>
        <strain evidence="2">PS704</strain>
    </source>
</reference>
<evidence type="ECO:0000313" key="3">
    <source>
        <dbReference type="Proteomes" id="UP000326557"/>
    </source>
</evidence>
<gene>
    <name evidence="2" type="ORF">PS704_01139</name>
</gene>
<dbReference type="AlphaFoldDB" id="A0A5E7AS66"/>
<dbReference type="Proteomes" id="UP000326557">
    <property type="component" value="Unassembled WGS sequence"/>
</dbReference>
<name>A0A5E7AS66_PSEFL</name>
<evidence type="ECO:0000259" key="1">
    <source>
        <dbReference type="Pfam" id="PF11740"/>
    </source>
</evidence>
<organism evidence="2 3">
    <name type="scientific">Pseudomonas fluorescens</name>
    <dbReference type="NCBI Taxonomy" id="294"/>
    <lineage>
        <taxon>Bacteria</taxon>
        <taxon>Pseudomonadati</taxon>
        <taxon>Pseudomonadota</taxon>
        <taxon>Gammaproteobacteria</taxon>
        <taxon>Pseudomonadales</taxon>
        <taxon>Pseudomonadaceae</taxon>
        <taxon>Pseudomonas</taxon>
    </lineage>
</organism>
<dbReference type="InterPro" id="IPR021104">
    <property type="entry name" value="KfrA_DNA-bd_N"/>
</dbReference>
<feature type="domain" description="KfrA N-terminal DNA-binding" evidence="1">
    <location>
        <begin position="8"/>
        <end position="56"/>
    </location>
</feature>
<protein>
    <recommendedName>
        <fullName evidence="1">KfrA N-terminal DNA-binding domain-containing protein</fullName>
    </recommendedName>
</protein>